<dbReference type="Pfam" id="PF25192">
    <property type="entry name" value="DiatomPyrShell"/>
    <property type="match status" value="1"/>
</dbReference>
<accession>A0A7S2A8W8</accession>
<organism evidence="2">
    <name type="scientific">Trieres chinensis</name>
    <name type="common">Marine centric diatom</name>
    <name type="synonym">Odontella sinensis</name>
    <dbReference type="NCBI Taxonomy" id="1514140"/>
    <lineage>
        <taxon>Eukaryota</taxon>
        <taxon>Sar</taxon>
        <taxon>Stramenopiles</taxon>
        <taxon>Ochrophyta</taxon>
        <taxon>Bacillariophyta</taxon>
        <taxon>Mediophyceae</taxon>
        <taxon>Biddulphiophycidae</taxon>
        <taxon>Eupodiscales</taxon>
        <taxon>Parodontellaceae</taxon>
        <taxon>Trieres</taxon>
    </lineage>
</organism>
<dbReference type="InterPro" id="IPR057491">
    <property type="entry name" value="DiatomPyrShell"/>
</dbReference>
<evidence type="ECO:0000313" key="2">
    <source>
        <dbReference type="EMBL" id="CAD9361366.1"/>
    </source>
</evidence>
<reference evidence="2" key="1">
    <citation type="submission" date="2021-01" db="EMBL/GenBank/DDBJ databases">
        <authorList>
            <person name="Corre E."/>
            <person name="Pelletier E."/>
            <person name="Niang G."/>
            <person name="Scheremetjew M."/>
            <person name="Finn R."/>
            <person name="Kale V."/>
            <person name="Holt S."/>
            <person name="Cochrane G."/>
            <person name="Meng A."/>
            <person name="Brown T."/>
            <person name="Cohen L."/>
        </authorList>
    </citation>
    <scope>NUCLEOTIDE SEQUENCE</scope>
    <source>
        <strain evidence="2">Grunow 1884</strain>
    </source>
</reference>
<name>A0A7S2A8W8_TRICV</name>
<sequence>MGAVLSPPRKFSSEGAGSNAPRKVNADPDALYGPSPIVSAQPTRSLERGSLRTPSRTVPGDLYRIWSTGSPVVAQGGALRTWSFANPNIDRVHLAMRTGGCPLSVRVEFWQGPDSTPQIIDVFNEDGNICPFNAVICTPGEQKTLAIRNTGGMESPLNAFLEGDIGDLGTRGSADLRSETERILHMGIPQIVQGGAVYSKIIDPFIDRLQVLLKTDGSPLSARVELMEGSRSLKQAIDVYSNDGRDCPFFAVFESPGAGTEFRIVNDSDGDSSLLVSVEPYELNNMGRSMSTSFW</sequence>
<feature type="region of interest" description="Disordered" evidence="1">
    <location>
        <begin position="1"/>
        <end position="54"/>
    </location>
</feature>
<proteinExistence type="predicted"/>
<gene>
    <name evidence="2" type="ORF">OSIN01602_LOCUS21687</name>
</gene>
<dbReference type="EMBL" id="HBGO01037476">
    <property type="protein sequence ID" value="CAD9361366.1"/>
    <property type="molecule type" value="Transcribed_RNA"/>
</dbReference>
<protein>
    <submittedName>
        <fullName evidence="2">Uncharacterized protein</fullName>
    </submittedName>
</protein>
<dbReference type="AlphaFoldDB" id="A0A7S2A8W8"/>
<evidence type="ECO:0000256" key="1">
    <source>
        <dbReference type="SAM" id="MobiDB-lite"/>
    </source>
</evidence>